<dbReference type="InterPro" id="IPR002104">
    <property type="entry name" value="Integrase_catalytic"/>
</dbReference>
<dbReference type="PANTHER" id="PTHR30349:SF64">
    <property type="entry name" value="PROPHAGE INTEGRASE INTD-RELATED"/>
    <property type="match status" value="1"/>
</dbReference>
<reference evidence="4 5" key="1">
    <citation type="journal article" date="2021" name="Environ. Microbiol.">
        <title>Genetic insights into the dark matter of the mammalian gut microbiota through targeted genome reconstruction.</title>
        <authorList>
            <person name="Lugli G.A."/>
            <person name="Alessandri G."/>
            <person name="Milani C."/>
            <person name="Viappiani A."/>
            <person name="Fontana F."/>
            <person name="Tarracchini C."/>
            <person name="Mancabelli L."/>
            <person name="Argentini C."/>
            <person name="Ruiz L."/>
            <person name="Margolles A."/>
            <person name="van Sinderen D."/>
            <person name="Turroni F."/>
            <person name="Ventura M."/>
        </authorList>
    </citation>
    <scope>NUCLEOTIDE SEQUENCE [LARGE SCALE GENOMIC DNA]</scope>
    <source>
        <strain evidence="4 5">MA1</strain>
    </source>
</reference>
<dbReference type="EMBL" id="JAFEJT020000020">
    <property type="protein sequence ID" value="MCH9275871.1"/>
    <property type="molecule type" value="Genomic_DNA"/>
</dbReference>
<name>A0ABS9VV93_9BIFI</name>
<proteinExistence type="predicted"/>
<feature type="compositionally biased region" description="Basic and acidic residues" evidence="2">
    <location>
        <begin position="128"/>
        <end position="146"/>
    </location>
</feature>
<evidence type="ECO:0000259" key="3">
    <source>
        <dbReference type="PROSITE" id="PS51898"/>
    </source>
</evidence>
<evidence type="ECO:0000313" key="4">
    <source>
        <dbReference type="EMBL" id="MCH9275871.1"/>
    </source>
</evidence>
<protein>
    <submittedName>
        <fullName evidence="4">Tyrosine-type recombinase/integrase</fullName>
    </submittedName>
</protein>
<dbReference type="PROSITE" id="PS51898">
    <property type="entry name" value="TYR_RECOMBINASE"/>
    <property type="match status" value="1"/>
</dbReference>
<evidence type="ECO:0000313" key="5">
    <source>
        <dbReference type="Proteomes" id="UP000710815"/>
    </source>
</evidence>
<feature type="domain" description="Tyr recombinase" evidence="3">
    <location>
        <begin position="1"/>
        <end position="123"/>
    </location>
</feature>
<dbReference type="InterPro" id="IPR013762">
    <property type="entry name" value="Integrase-like_cat_sf"/>
</dbReference>
<evidence type="ECO:0000256" key="1">
    <source>
        <dbReference type="ARBA" id="ARBA00023172"/>
    </source>
</evidence>
<sequence>MVRGDDLVDDVVGWSLIVHGKGAKDRVVPLSDELANEIRRRGPGWLFPGEKGREHVCGDTVYCIIREATGCPPHSLRRRFATAAYNSSNGNVMAVQELLGHESLSTTQGYITVSAKALRTVVNQVTSYRERDMPAGDEPREHERTEPLSGSVRQRP</sequence>
<organism evidence="4 5">
    <name type="scientific">Bifidobacterium amazonense</name>
    <dbReference type="NCBI Taxonomy" id="2809027"/>
    <lineage>
        <taxon>Bacteria</taxon>
        <taxon>Bacillati</taxon>
        <taxon>Actinomycetota</taxon>
        <taxon>Actinomycetes</taxon>
        <taxon>Bifidobacteriales</taxon>
        <taxon>Bifidobacteriaceae</taxon>
        <taxon>Bifidobacterium</taxon>
    </lineage>
</organism>
<dbReference type="Proteomes" id="UP000710815">
    <property type="component" value="Unassembled WGS sequence"/>
</dbReference>
<dbReference type="Pfam" id="PF00589">
    <property type="entry name" value="Phage_integrase"/>
    <property type="match status" value="1"/>
</dbReference>
<dbReference type="InterPro" id="IPR050090">
    <property type="entry name" value="Tyrosine_recombinase_XerCD"/>
</dbReference>
<dbReference type="RefSeq" id="WP_241513577.1">
    <property type="nucleotide sequence ID" value="NZ_JAFEJT020000020.1"/>
</dbReference>
<keyword evidence="5" id="KW-1185">Reference proteome</keyword>
<evidence type="ECO:0000256" key="2">
    <source>
        <dbReference type="SAM" id="MobiDB-lite"/>
    </source>
</evidence>
<dbReference type="PANTHER" id="PTHR30349">
    <property type="entry name" value="PHAGE INTEGRASE-RELATED"/>
    <property type="match status" value="1"/>
</dbReference>
<keyword evidence="1" id="KW-0233">DNA recombination</keyword>
<gene>
    <name evidence="4" type="ORF">JS533_006240</name>
</gene>
<accession>A0ABS9VV93</accession>
<dbReference type="SUPFAM" id="SSF56349">
    <property type="entry name" value="DNA breaking-rejoining enzymes"/>
    <property type="match status" value="1"/>
</dbReference>
<reference evidence="4 5" key="2">
    <citation type="journal article" date="2021" name="Syst. Appl. Microbiol.">
        <title>Phylogenetic classification of ten novel species belonging to the genus Bifidobacterium comprising B. phasiani sp. nov., B. pongonis sp. nov., B. saguinibicoloris sp. nov., B. colobi sp. nov., B. simiiventris sp. nov., B. santillanense sp. nov., B. miconis sp. nov., B. amazonense sp. nov., B. pluvialisilvae sp. nov., and B. miconisargentati sp. nov.</title>
        <authorList>
            <person name="Lugli G.A."/>
            <person name="Calvete-Torre I."/>
            <person name="Alessandri G."/>
            <person name="Milani C."/>
            <person name="Turroni F."/>
            <person name="Laiolo P."/>
            <person name="Ossiprandi M.C."/>
            <person name="Margolles A."/>
            <person name="Ruiz L."/>
            <person name="Ventura M."/>
        </authorList>
    </citation>
    <scope>NUCLEOTIDE SEQUENCE [LARGE SCALE GENOMIC DNA]</scope>
    <source>
        <strain evidence="4 5">MA1</strain>
    </source>
</reference>
<dbReference type="Gene3D" id="1.10.443.10">
    <property type="entry name" value="Intergrase catalytic core"/>
    <property type="match status" value="1"/>
</dbReference>
<dbReference type="InterPro" id="IPR011010">
    <property type="entry name" value="DNA_brk_join_enz"/>
</dbReference>
<comment type="caution">
    <text evidence="4">The sequence shown here is derived from an EMBL/GenBank/DDBJ whole genome shotgun (WGS) entry which is preliminary data.</text>
</comment>
<feature type="region of interest" description="Disordered" evidence="2">
    <location>
        <begin position="128"/>
        <end position="156"/>
    </location>
</feature>